<comment type="caution">
    <text evidence="3">The sequence shown here is derived from an EMBL/GenBank/DDBJ whole genome shotgun (WGS) entry which is preliminary data.</text>
</comment>
<reference evidence="3" key="1">
    <citation type="submission" date="2020-10" db="EMBL/GenBank/DDBJ databases">
        <authorList>
            <person name="Gilroy R."/>
        </authorList>
    </citation>
    <scope>NUCLEOTIDE SEQUENCE</scope>
    <source>
        <strain evidence="3">ChiBcec6-7307</strain>
    </source>
</reference>
<keyword evidence="2" id="KW-1133">Transmembrane helix</keyword>
<dbReference type="InterPro" id="IPR018770">
    <property type="entry name" value="ChloroindolylP_hydrolase"/>
</dbReference>
<organism evidence="3 4">
    <name type="scientific">Candidatus Merdiplasma excrementigallinarum</name>
    <dbReference type="NCBI Taxonomy" id="2840864"/>
    <lineage>
        <taxon>Bacteria</taxon>
        <taxon>Bacillati</taxon>
        <taxon>Bacillota</taxon>
        <taxon>Clostridia</taxon>
        <taxon>Lachnospirales</taxon>
        <taxon>Lachnospiraceae</taxon>
        <taxon>Lachnospiraceae incertae sedis</taxon>
        <taxon>Candidatus Merdiplasma</taxon>
    </lineage>
</organism>
<accession>A0A9D1NWN8</accession>
<keyword evidence="2" id="KW-0812">Transmembrane</keyword>
<feature type="transmembrane region" description="Helical" evidence="2">
    <location>
        <begin position="87"/>
        <end position="113"/>
    </location>
</feature>
<proteinExistence type="predicted"/>
<keyword evidence="2" id="KW-0472">Membrane</keyword>
<feature type="region of interest" description="Disordered" evidence="1">
    <location>
        <begin position="304"/>
        <end position="326"/>
    </location>
</feature>
<gene>
    <name evidence="3" type="ORF">IAC80_00370</name>
</gene>
<dbReference type="Proteomes" id="UP000886889">
    <property type="component" value="Unassembled WGS sequence"/>
</dbReference>
<evidence type="ECO:0000256" key="2">
    <source>
        <dbReference type="SAM" id="Phobius"/>
    </source>
</evidence>
<evidence type="ECO:0000256" key="1">
    <source>
        <dbReference type="SAM" id="MobiDB-lite"/>
    </source>
</evidence>
<sequence>MDKQDWYDMGAQIGDLVQSAIDSKNFRQLNQTITDTIRTTAEMVQKNKASGKTAYQQAAEKRAGQRPASHSIVKGPVGKAAGDYKGIVFMGVGYSFMGVFAVLGAISLALSGIWRGFGVPAFVFFLGAAGFACMGIKGSVWNAGAKRCRRPQQIMEEQAFGKLSGEAREIVEEGREFISHIHQRNDEIGDPRMSEKLDCLERVVTRIFNRVAEKPENAPDLHRMMSYYLPITRKLVDAYQELDEQQVEGENIRKTKQEIEDSLDTVNHAFENLLDSFFQDTAWDISSDISVLHTMMAQDGLMKRDFKAREAEKPETDKEEKKGESI</sequence>
<feature type="transmembrane region" description="Helical" evidence="2">
    <location>
        <begin position="119"/>
        <end position="140"/>
    </location>
</feature>
<dbReference type="AlphaFoldDB" id="A0A9D1NWN8"/>
<evidence type="ECO:0000313" key="3">
    <source>
        <dbReference type="EMBL" id="HIV22368.1"/>
    </source>
</evidence>
<dbReference type="Pfam" id="PF10112">
    <property type="entry name" value="Halogen_Hydrol"/>
    <property type="match status" value="1"/>
</dbReference>
<name>A0A9D1NWN8_9FIRM</name>
<reference evidence="3" key="2">
    <citation type="journal article" date="2021" name="PeerJ">
        <title>Extensive microbial diversity within the chicken gut microbiome revealed by metagenomics and culture.</title>
        <authorList>
            <person name="Gilroy R."/>
            <person name="Ravi A."/>
            <person name="Getino M."/>
            <person name="Pursley I."/>
            <person name="Horton D.L."/>
            <person name="Alikhan N.F."/>
            <person name="Baker D."/>
            <person name="Gharbi K."/>
            <person name="Hall N."/>
            <person name="Watson M."/>
            <person name="Adriaenssens E.M."/>
            <person name="Foster-Nyarko E."/>
            <person name="Jarju S."/>
            <person name="Secka A."/>
            <person name="Antonio M."/>
            <person name="Oren A."/>
            <person name="Chaudhuri R.R."/>
            <person name="La Ragione R."/>
            <person name="Hildebrand F."/>
            <person name="Pallen M.J."/>
        </authorList>
    </citation>
    <scope>NUCLEOTIDE SEQUENCE</scope>
    <source>
        <strain evidence="3">ChiBcec6-7307</strain>
    </source>
</reference>
<dbReference type="EMBL" id="DVOS01000004">
    <property type="protein sequence ID" value="HIV22368.1"/>
    <property type="molecule type" value="Genomic_DNA"/>
</dbReference>
<protein>
    <submittedName>
        <fullName evidence="3">5-bromo-4-chloroindolyl phosphate hydrolysis family protein</fullName>
    </submittedName>
</protein>
<evidence type="ECO:0000313" key="4">
    <source>
        <dbReference type="Proteomes" id="UP000886889"/>
    </source>
</evidence>